<name>A0ABS1E1R9_RUBGE</name>
<dbReference type="Pfam" id="PF18676">
    <property type="entry name" value="MBG_2"/>
    <property type="match status" value="3"/>
</dbReference>
<comment type="caution">
    <text evidence="2">The sequence shown here is derived from an EMBL/GenBank/DDBJ whole genome shotgun (WGS) entry which is preliminary data.</text>
</comment>
<reference evidence="2" key="2">
    <citation type="journal article" date="2020" name="Microorganisms">
        <title>Osmotic Adaptation and Compatible Solute Biosynthesis of Phototrophic Bacteria as Revealed from Genome Analyses.</title>
        <authorList>
            <person name="Imhoff J.F."/>
            <person name="Rahn T."/>
            <person name="Kunzel S."/>
            <person name="Keller A."/>
            <person name="Neulinger S.C."/>
        </authorList>
    </citation>
    <scope>NUCLEOTIDE SEQUENCE</scope>
    <source>
        <strain evidence="2">IM 151</strain>
    </source>
</reference>
<gene>
    <name evidence="2" type="ORF">CKO43_25185</name>
</gene>
<accession>A0ABS1E1R9</accession>
<feature type="non-terminal residue" evidence="2">
    <location>
        <position position="1"/>
    </location>
</feature>
<evidence type="ECO:0000313" key="3">
    <source>
        <dbReference type="Proteomes" id="UP001041814"/>
    </source>
</evidence>
<proteinExistence type="predicted"/>
<feature type="non-terminal residue" evidence="2">
    <location>
        <position position="253"/>
    </location>
</feature>
<dbReference type="InterPro" id="IPR041286">
    <property type="entry name" value="MBG_2"/>
</dbReference>
<feature type="domain" description="MBG" evidence="1">
    <location>
        <begin position="2"/>
        <end position="64"/>
    </location>
</feature>
<feature type="domain" description="MBG" evidence="1">
    <location>
        <begin position="152"/>
        <end position="228"/>
    </location>
</feature>
<dbReference type="RefSeq" id="WP_276570323.1">
    <property type="nucleotide sequence ID" value="NZ_NRRU01000230.1"/>
</dbReference>
<feature type="domain" description="MBG" evidence="1">
    <location>
        <begin position="70"/>
        <end position="146"/>
    </location>
</feature>
<sequence length="253" mass="24280">AADPTLGYTVDASQLKYSDGAGVVSGVALTTATGAAATAGTHFIGASGGTAANYDIVLHDGTLTVAKAQLDVTAADRSKVYGASDPALAYGVDTGDLKYADTAAVVSGLNLATATGAAATAGTHAIALSGGSAANYELVLHDGTLTVSKAALTVNAADAAKVYGAADPTLAYTVDTSQLKYSDGAGVVSGVALTTATGAAATAGTHAIAASGGTAANYELQYVAGTLTVAKAQLDVSAADAAKVYGAADPTLG</sequence>
<evidence type="ECO:0000313" key="2">
    <source>
        <dbReference type="EMBL" id="MBK1716036.1"/>
    </source>
</evidence>
<dbReference type="Proteomes" id="UP001041814">
    <property type="component" value="Unassembled WGS sequence"/>
</dbReference>
<reference evidence="2" key="1">
    <citation type="submission" date="2017-08" db="EMBL/GenBank/DDBJ databases">
        <authorList>
            <person name="Imhoff J.F."/>
            <person name="Rahn T."/>
            <person name="Kuenzel S."/>
            <person name="Neulinger S.C."/>
        </authorList>
    </citation>
    <scope>NUCLEOTIDE SEQUENCE</scope>
    <source>
        <strain evidence="2">IM 151</strain>
    </source>
</reference>
<protein>
    <recommendedName>
        <fullName evidence="1">MBG domain-containing protein</fullName>
    </recommendedName>
</protein>
<evidence type="ECO:0000259" key="1">
    <source>
        <dbReference type="Pfam" id="PF18676"/>
    </source>
</evidence>
<dbReference type="Gene3D" id="3.30.160.710">
    <property type="match status" value="1"/>
</dbReference>
<dbReference type="EMBL" id="NRRU01000230">
    <property type="protein sequence ID" value="MBK1716036.1"/>
    <property type="molecule type" value="Genomic_DNA"/>
</dbReference>
<keyword evidence="3" id="KW-1185">Reference proteome</keyword>
<organism evidence="2 3">
    <name type="scientific">Rubrivivax gelatinosus</name>
    <name type="common">Rhodocyclus gelatinosus</name>
    <name type="synonym">Rhodopseudomonas gelatinosa</name>
    <dbReference type="NCBI Taxonomy" id="28068"/>
    <lineage>
        <taxon>Bacteria</taxon>
        <taxon>Pseudomonadati</taxon>
        <taxon>Pseudomonadota</taxon>
        <taxon>Betaproteobacteria</taxon>
        <taxon>Burkholderiales</taxon>
        <taxon>Sphaerotilaceae</taxon>
        <taxon>Rubrivivax</taxon>
    </lineage>
</organism>